<gene>
    <name evidence="1" type="ORF">CNR37_00148</name>
</gene>
<evidence type="ECO:0000313" key="2">
    <source>
        <dbReference type="Proteomes" id="UP000241096"/>
    </source>
</evidence>
<proteinExistence type="predicted"/>
<evidence type="ECO:0000313" key="1">
    <source>
        <dbReference type="EMBL" id="ATW58355.1"/>
    </source>
</evidence>
<name>A0A2H4P844_9CAUD</name>
<dbReference type="EMBL" id="MG018930">
    <property type="protein sequence ID" value="ATW58355.1"/>
    <property type="molecule type" value="Genomic_DNA"/>
</dbReference>
<keyword evidence="2" id="KW-1185">Reference proteome</keyword>
<accession>A0A2H4P844</accession>
<protein>
    <submittedName>
        <fullName evidence="1">Uncharacterized protein</fullName>
    </submittedName>
</protein>
<dbReference type="Proteomes" id="UP000241096">
    <property type="component" value="Segment"/>
</dbReference>
<sequence>MRTTQATANAMMQEFLDLLFAKTDPLGYDVTAVPQGPLMWRVTIENLHEKDVYDVEFNQGWHWIRVIDEGTKESTGRP</sequence>
<organism evidence="1 2">
    <name type="scientific">Pseudomonas phage ventosus</name>
    <dbReference type="NCBI Taxonomy" id="2048980"/>
    <lineage>
        <taxon>Viruses</taxon>
        <taxon>Duplodnaviria</taxon>
        <taxon>Heunggongvirae</taxon>
        <taxon>Uroviricota</taxon>
        <taxon>Caudoviricetes</taxon>
        <taxon>Vandenendeviridae</taxon>
        <taxon>Gorskivirinae</taxon>
        <taxon>Ventosusvirus</taxon>
        <taxon>Ventosusvirus ventosus</taxon>
    </lineage>
</organism>
<reference evidence="1 2" key="1">
    <citation type="submission" date="2017-09" db="EMBL/GenBank/DDBJ databases">
        <authorList>
            <person name="Ehlers B."/>
            <person name="Leendertz F.H."/>
        </authorList>
    </citation>
    <scope>NUCLEOTIDE SEQUENCE [LARGE SCALE GENOMIC DNA]</scope>
</reference>